<proteinExistence type="predicted"/>
<organism evidence="1 2">
    <name type="scientific">Salmo salar</name>
    <name type="common">Atlantic salmon</name>
    <dbReference type="NCBI Taxonomy" id="8030"/>
    <lineage>
        <taxon>Eukaryota</taxon>
        <taxon>Metazoa</taxon>
        <taxon>Chordata</taxon>
        <taxon>Craniata</taxon>
        <taxon>Vertebrata</taxon>
        <taxon>Euteleostomi</taxon>
        <taxon>Actinopterygii</taxon>
        <taxon>Neopterygii</taxon>
        <taxon>Teleostei</taxon>
        <taxon>Protacanthopterygii</taxon>
        <taxon>Salmoniformes</taxon>
        <taxon>Salmonidae</taxon>
        <taxon>Salmoninae</taxon>
        <taxon>Salmo</taxon>
    </lineage>
</organism>
<keyword evidence="2" id="KW-0282">Flagellum</keyword>
<keyword evidence="2" id="KW-0966">Cell projection</keyword>
<gene>
    <name evidence="2" type="primary">LOC106597773</name>
</gene>
<reference evidence="2" key="1">
    <citation type="submission" date="2025-08" db="UniProtKB">
        <authorList>
            <consortium name="RefSeq"/>
        </authorList>
    </citation>
    <scope>IDENTIFICATION</scope>
</reference>
<keyword evidence="1" id="KW-1185">Reference proteome</keyword>
<sequence>MEQLVEGVDKPASFLQWQKEMRELNLQEELAQVERRRLEGRISYEKAALARTGIMERNQKTALLKKEETAKLMQRYVNKQLQEEKEMRDLEQEMVDGHKNSKAAKVKLQEFTQRIVKEVSEQ</sequence>
<evidence type="ECO:0000313" key="1">
    <source>
        <dbReference type="Proteomes" id="UP001652741"/>
    </source>
</evidence>
<dbReference type="AlphaFoldDB" id="A0A1S3QWZ1"/>
<dbReference type="PANTHER" id="PTHR34649:SF1">
    <property type="entry name" value="CILIA- AND FLAGELLA-ASSOCIATED PROTEIN 99"/>
    <property type="match status" value="1"/>
</dbReference>
<name>A0A1S3QWZ1_SALSA</name>
<dbReference type="Proteomes" id="UP001652741">
    <property type="component" value="Chromosome ssa01"/>
</dbReference>
<protein>
    <submittedName>
        <fullName evidence="2">Cilia- and flagella-associated protein 99 isoform X2</fullName>
    </submittedName>
</protein>
<keyword evidence="2" id="KW-0969">Cilium</keyword>
<evidence type="ECO:0000313" key="2">
    <source>
        <dbReference type="RefSeq" id="XP_014044610.1"/>
    </source>
</evidence>
<dbReference type="GeneID" id="106597773"/>
<accession>A0A1S3QWZ1</accession>
<dbReference type="InterPro" id="IPR039341">
    <property type="entry name" value="CFAP99"/>
</dbReference>
<dbReference type="RefSeq" id="XP_014044610.1">
    <property type="nucleotide sequence ID" value="XM_014189135.2"/>
</dbReference>
<dbReference type="PANTHER" id="PTHR34649">
    <property type="entry name" value="CILIA- AND FLAGELLA-ASSOCIATED PROTEIN 99"/>
    <property type="match status" value="1"/>
</dbReference>